<feature type="region of interest" description="Disordered" evidence="1">
    <location>
        <begin position="260"/>
        <end position="343"/>
    </location>
</feature>
<name>A0A239XKK7_9FLAO</name>
<feature type="compositionally biased region" description="Polar residues" evidence="1">
    <location>
        <begin position="329"/>
        <end position="343"/>
    </location>
</feature>
<dbReference type="Proteomes" id="UP000215196">
    <property type="component" value="Chromosome 1"/>
</dbReference>
<protein>
    <recommendedName>
        <fullName evidence="4">Tetratricopeptide repeat protein</fullName>
    </recommendedName>
</protein>
<evidence type="ECO:0000313" key="3">
    <source>
        <dbReference type="Proteomes" id="UP000215196"/>
    </source>
</evidence>
<feature type="compositionally biased region" description="Basic and acidic residues" evidence="1">
    <location>
        <begin position="307"/>
        <end position="324"/>
    </location>
</feature>
<feature type="compositionally biased region" description="Basic and acidic residues" evidence="1">
    <location>
        <begin position="291"/>
        <end position="301"/>
    </location>
</feature>
<evidence type="ECO:0008006" key="4">
    <source>
        <dbReference type="Google" id="ProtNLM"/>
    </source>
</evidence>
<keyword evidence="3" id="KW-1185">Reference proteome</keyword>
<organism evidence="2 3">
    <name type="scientific">Chryseobacterium taklimakanense</name>
    <dbReference type="NCBI Taxonomy" id="536441"/>
    <lineage>
        <taxon>Bacteria</taxon>
        <taxon>Pseudomonadati</taxon>
        <taxon>Bacteroidota</taxon>
        <taxon>Flavobacteriia</taxon>
        <taxon>Flavobacteriales</taxon>
        <taxon>Weeksellaceae</taxon>
        <taxon>Chryseobacterium group</taxon>
        <taxon>Chryseobacterium</taxon>
    </lineage>
</organism>
<accession>A0A239XKK7</accession>
<feature type="compositionally biased region" description="Polar residues" evidence="1">
    <location>
        <begin position="280"/>
        <end position="290"/>
    </location>
</feature>
<dbReference type="RefSeq" id="WP_095072413.1">
    <property type="nucleotide sequence ID" value="NZ_LT906465.1"/>
</dbReference>
<proteinExistence type="predicted"/>
<reference evidence="2 3" key="1">
    <citation type="submission" date="2017-06" db="EMBL/GenBank/DDBJ databases">
        <authorList>
            <consortium name="Pathogen Informatics"/>
        </authorList>
    </citation>
    <scope>NUCLEOTIDE SEQUENCE [LARGE SCALE GENOMIC DNA]</scope>
    <source>
        <strain evidence="2 3">NCTC13490</strain>
    </source>
</reference>
<dbReference type="KEGG" id="ctak:4412677_01749"/>
<dbReference type="EMBL" id="LT906465">
    <property type="protein sequence ID" value="SNV47509.1"/>
    <property type="molecule type" value="Genomic_DNA"/>
</dbReference>
<gene>
    <name evidence="2" type="ORF">SAMEA4412677_01749</name>
</gene>
<evidence type="ECO:0000256" key="1">
    <source>
        <dbReference type="SAM" id="MobiDB-lite"/>
    </source>
</evidence>
<sequence length="532" mass="61383">MNVRVLELLKNPENIQSDDLKLLESEIKSKPYIQNIRALHLLGTHRFNPEIYQKILSETAAYTTDKKILYHFINKKSVGEAEKISVEGQVNQPQKENLEQTADVTFSNVKEPTYVEINGEKNRILFKGEENFFEFKDEEENDGVSLTQNQPEDIVEQKIFPGEIVYEEEKIIETQNSETEMLARNSSTEIDDTEIVEGPEKVDLNEEVSSEVSFHGIDNFFPNIAVPVEKKVENYQPKHAPNRHEEEMKRLIAEVEAKIKARKQAQPAAEKTEEEDMPNFETNFTETQEFNLKKTENEPAKETVQTDSDKTSEAVEQQPKEIQPEKIPVQNTAWKPMSLVTNTPDGLIKKEESLKLQEKQEAAKNQPDKAAEFQGEITEEERPVFNVSFFAPSVSKIEEEKAAELVISKAEDKVQPQDSNVPQFINTWQKWLKIERREPEPSKEEIKEKAIEKFIENEPKISKLKEETTSVVKEKAGDISHLMTETLAKLYVEQRLYSKAIKAYEVLQQKHPEKSDYFAEKIREVKDLRSGK</sequence>
<dbReference type="AlphaFoldDB" id="A0A239XKK7"/>
<evidence type="ECO:0000313" key="2">
    <source>
        <dbReference type="EMBL" id="SNV47509.1"/>
    </source>
</evidence>